<evidence type="ECO:0000313" key="2">
    <source>
        <dbReference type="Proteomes" id="UP000204215"/>
    </source>
</evidence>
<keyword evidence="1" id="KW-0238">DNA-binding</keyword>
<dbReference type="Proteomes" id="UP000204215">
    <property type="component" value="Segment"/>
</dbReference>
<dbReference type="RefSeq" id="YP_009274040.1">
    <property type="nucleotide sequence ID" value="NC_030913.1"/>
</dbReference>
<dbReference type="GO" id="GO:0003677">
    <property type="term" value="F:DNA binding"/>
    <property type="evidence" value="ECO:0007669"/>
    <property type="project" value="UniProtKB-KW"/>
</dbReference>
<name>A0A166Y1B9_9CAUD</name>
<dbReference type="EMBL" id="KU998234">
    <property type="protein sequence ID" value="ANA85307.1"/>
    <property type="molecule type" value="Genomic_DNA"/>
</dbReference>
<gene>
    <name evidence="1" type="primary">1</name>
    <name evidence="1" type="ORF">WIZARD_1</name>
</gene>
<sequence length="176" mass="19736">MGDAKTSVRYQSNIMEREARCLELFLAGAKYVHIAKEVGFREPQSAKKAVERAIARRRQERNELADEAATVMLDQLDMLYRAHITTALDRKNPDQYKATEQVLRVLDRKAKLQGLNAPVQVEATVRVKDELDDEIATLVRKLKEQGDPALLPDTPVLDSIIDAQVVEVPADEGVEA</sequence>
<proteinExistence type="predicted"/>
<organism evidence="1 2">
    <name type="scientific">Gordonia phage Wizard</name>
    <dbReference type="NCBI Taxonomy" id="1838083"/>
    <lineage>
        <taxon>Viruses</taxon>
        <taxon>Duplodnaviria</taxon>
        <taxon>Heunggongvirae</taxon>
        <taxon>Uroviricota</taxon>
        <taxon>Caudoviricetes</taxon>
        <taxon>Stackebrandtviridae</taxon>
        <taxon>Frickvirinae</taxon>
        <taxon>Wizardvirus</taxon>
        <taxon>Wizardvirus wizard</taxon>
    </lineage>
</organism>
<accession>A0A166Y1B9</accession>
<dbReference type="OrthoDB" id="30598at10239"/>
<evidence type="ECO:0000313" key="1">
    <source>
        <dbReference type="EMBL" id="ANA85307.1"/>
    </source>
</evidence>
<dbReference type="KEGG" id="vg:28800345"/>
<dbReference type="GeneID" id="28800345"/>
<reference evidence="1 2" key="1">
    <citation type="submission" date="2016-03" db="EMBL/GenBank/DDBJ databases">
        <authorList>
            <person name="Montgomery M.T."/>
            <person name="Guerrero C.A."/>
            <person name="Mavrich T.N."/>
            <person name="Pope W.H."/>
            <person name="Garlena R.A."/>
            <person name="Russell D.A."/>
            <person name="Jacobs-Sera D."/>
            <person name="Hendrix R.W."/>
            <person name="Hatfull G.F."/>
        </authorList>
    </citation>
    <scope>NUCLEOTIDE SEQUENCE [LARGE SCALE GENOMIC DNA]</scope>
</reference>
<protein>
    <submittedName>
        <fullName evidence="1">HTH DNA-binding protein</fullName>
    </submittedName>
</protein>
<keyword evidence="2" id="KW-1185">Reference proteome</keyword>